<evidence type="ECO:0000313" key="13">
    <source>
        <dbReference type="Proteomes" id="UP000695007"/>
    </source>
</evidence>
<keyword evidence="13" id="KW-1185">Reference proteome</keyword>
<dbReference type="KEGG" id="csol:105367517"/>
<dbReference type="InterPro" id="IPR012948">
    <property type="entry name" value="AARP2CN"/>
</dbReference>
<feature type="region of interest" description="Disordered" evidence="11">
    <location>
        <begin position="430"/>
        <end position="575"/>
    </location>
</feature>
<keyword evidence="3" id="KW-0597">Phosphoprotein</keyword>
<dbReference type="SUPFAM" id="SSF52540">
    <property type="entry name" value="P-loop containing nucleoside triphosphate hydrolases"/>
    <property type="match status" value="1"/>
</dbReference>
<dbReference type="RefSeq" id="XP_011504562.1">
    <property type="nucleotide sequence ID" value="XM_011506260.1"/>
</dbReference>
<dbReference type="GeneID" id="105367517"/>
<keyword evidence="5" id="KW-0378">Hydrolase</keyword>
<dbReference type="GO" id="GO:0005525">
    <property type="term" value="F:GTP binding"/>
    <property type="evidence" value="ECO:0007669"/>
    <property type="project" value="UniProtKB-KW"/>
</dbReference>
<dbReference type="GO" id="GO:0000479">
    <property type="term" value="P:endonucleolytic cleavage of tricistronic rRNA transcript (SSU-rRNA, 5.8S rRNA, LSU-rRNA)"/>
    <property type="evidence" value="ECO:0007669"/>
    <property type="project" value="TreeGrafter"/>
</dbReference>
<dbReference type="GO" id="GO:0005524">
    <property type="term" value="F:ATP binding"/>
    <property type="evidence" value="ECO:0007669"/>
    <property type="project" value="UniProtKB-KW"/>
</dbReference>
<keyword evidence="4" id="KW-0547">Nucleotide-binding</keyword>
<feature type="region of interest" description="Disordered" evidence="11">
    <location>
        <begin position="1253"/>
        <end position="1287"/>
    </location>
</feature>
<feature type="compositionally biased region" description="Basic and acidic residues" evidence="11">
    <location>
        <begin position="1253"/>
        <end position="1269"/>
    </location>
</feature>
<dbReference type="InterPro" id="IPR007034">
    <property type="entry name" value="BMS1_TSR1_C"/>
</dbReference>
<dbReference type="GO" id="GO:0003924">
    <property type="term" value="F:GTPase activity"/>
    <property type="evidence" value="ECO:0007669"/>
    <property type="project" value="TreeGrafter"/>
</dbReference>
<reference evidence="14" key="1">
    <citation type="submission" date="2025-08" db="UniProtKB">
        <authorList>
            <consortium name="RefSeq"/>
        </authorList>
    </citation>
    <scope>IDENTIFICATION</scope>
</reference>
<evidence type="ECO:0000313" key="14">
    <source>
        <dbReference type="RefSeq" id="XP_011504562.1"/>
    </source>
</evidence>
<evidence type="ECO:0000259" key="12">
    <source>
        <dbReference type="PROSITE" id="PS51714"/>
    </source>
</evidence>
<evidence type="ECO:0000256" key="11">
    <source>
        <dbReference type="SAM" id="MobiDB-lite"/>
    </source>
</evidence>
<dbReference type="PROSITE" id="PS51714">
    <property type="entry name" value="G_BMS1"/>
    <property type="match status" value="1"/>
</dbReference>
<dbReference type="GO" id="GO:0000462">
    <property type="term" value="P:maturation of SSU-rRNA from tricistronic rRNA transcript (SSU-rRNA, 5.8S rRNA, LSU-rRNA)"/>
    <property type="evidence" value="ECO:0007669"/>
    <property type="project" value="TreeGrafter"/>
</dbReference>
<organism evidence="13 14">
    <name type="scientific">Ceratosolen solmsi marchali</name>
    <dbReference type="NCBI Taxonomy" id="326594"/>
    <lineage>
        <taxon>Eukaryota</taxon>
        <taxon>Metazoa</taxon>
        <taxon>Ecdysozoa</taxon>
        <taxon>Arthropoda</taxon>
        <taxon>Hexapoda</taxon>
        <taxon>Insecta</taxon>
        <taxon>Pterygota</taxon>
        <taxon>Neoptera</taxon>
        <taxon>Endopterygota</taxon>
        <taxon>Hymenoptera</taxon>
        <taxon>Apocrita</taxon>
        <taxon>Proctotrupomorpha</taxon>
        <taxon>Chalcidoidea</taxon>
        <taxon>Agaonidae</taxon>
        <taxon>Agaoninae</taxon>
        <taxon>Ceratosolen</taxon>
    </lineage>
</organism>
<evidence type="ECO:0000256" key="1">
    <source>
        <dbReference type="ARBA" id="ARBA00004604"/>
    </source>
</evidence>
<feature type="compositionally biased region" description="Acidic residues" evidence="11">
    <location>
        <begin position="660"/>
        <end position="674"/>
    </location>
</feature>
<feature type="region of interest" description="Disordered" evidence="11">
    <location>
        <begin position="1"/>
        <end position="51"/>
    </location>
</feature>
<dbReference type="Proteomes" id="UP000695007">
    <property type="component" value="Unplaced"/>
</dbReference>
<feature type="region of interest" description="Disordered" evidence="11">
    <location>
        <begin position="812"/>
        <end position="831"/>
    </location>
</feature>
<dbReference type="GO" id="GO:0030686">
    <property type="term" value="C:90S preribosome"/>
    <property type="evidence" value="ECO:0007669"/>
    <property type="project" value="TreeGrafter"/>
</dbReference>
<comment type="catalytic activity">
    <reaction evidence="9">
        <text>GTP + H2O = GDP + phosphate + H(+)</text>
        <dbReference type="Rhea" id="RHEA:19669"/>
        <dbReference type="ChEBI" id="CHEBI:15377"/>
        <dbReference type="ChEBI" id="CHEBI:15378"/>
        <dbReference type="ChEBI" id="CHEBI:37565"/>
        <dbReference type="ChEBI" id="CHEBI:43474"/>
        <dbReference type="ChEBI" id="CHEBI:58189"/>
    </reaction>
    <physiologicalReaction direction="left-to-right" evidence="9">
        <dbReference type="Rhea" id="RHEA:19670"/>
    </physiologicalReaction>
</comment>
<feature type="region of interest" description="Disordered" evidence="11">
    <location>
        <begin position="600"/>
        <end position="674"/>
    </location>
</feature>
<evidence type="ECO:0000256" key="2">
    <source>
        <dbReference type="ARBA" id="ARBA00022517"/>
    </source>
</evidence>
<evidence type="ECO:0000256" key="3">
    <source>
        <dbReference type="ARBA" id="ARBA00022553"/>
    </source>
</evidence>
<proteinExistence type="inferred from homology"/>
<evidence type="ECO:0000256" key="10">
    <source>
        <dbReference type="ARBA" id="ARBA00061391"/>
    </source>
</evidence>
<keyword evidence="6" id="KW-0067">ATP-binding</keyword>
<dbReference type="GO" id="GO:0005654">
    <property type="term" value="C:nucleoplasm"/>
    <property type="evidence" value="ECO:0007669"/>
    <property type="project" value="UniProtKB-ARBA"/>
</dbReference>
<feature type="compositionally biased region" description="Basic and acidic residues" evidence="11">
    <location>
        <begin position="633"/>
        <end position="659"/>
    </location>
</feature>
<evidence type="ECO:0000256" key="4">
    <source>
        <dbReference type="ARBA" id="ARBA00022741"/>
    </source>
</evidence>
<dbReference type="Gene3D" id="3.40.50.300">
    <property type="entry name" value="P-loop containing nucleotide triphosphate hydrolases"/>
    <property type="match status" value="1"/>
</dbReference>
<name>A0AAJ6YUF3_9HYME</name>
<dbReference type="GO" id="GO:0032040">
    <property type="term" value="C:small-subunit processome"/>
    <property type="evidence" value="ECO:0007669"/>
    <property type="project" value="UniProtKB-ARBA"/>
</dbReference>
<dbReference type="Pfam" id="PF22298">
    <property type="entry name" value="Tsr1_G-like"/>
    <property type="match status" value="1"/>
</dbReference>
<sequence length="1287" mass="149885">MSAPEGDGISHKQHRERNAGRKADKKEIKKKKNYKHEDPKQRNPKAFTFNSTIKAERRFRRKQDIDTKKHHIPVVDRTPVEPPPVLVAIVGPPKVGKSLVIQCLIKHYTKHPLTNIIGPVTLVSGKHRRITFIECNNDINSMIDIAKVADLVLLLIDASFGFEMEIFEFLNICQVHGMPRIMGVLTHLDMIKNAKQMRKIKKSLKHRFWTEVYSGAKLFYLSGLLHNQYLRTEIKNLARFISVMKFRPLTWRSTHPYLLVDRIEDITDPELIRQNCKIDRTVCVYGYVRGVPLNKESSIHIAGCGDLKIKDINFLPDPCPLPEQLKKRALVERERLIYAPFSGVGGIVYDKDAVYVELGGSHSHTKDDTGLLGHLLQTQETLDHKLEHSELQFFKDSAPIKSQDVKEIFTEEKIVDENRVRRKVIFNDTQSCDNKNLDDDDDDDDDSNEESDDEADVDFDQNNYSIEEQKKSVNSIKNIDQDFDDEEDEVEEDKEEAGEDEDEQEETEEDDKEEAEEDEEDEAGESEEEKKVQGRNEEPVEFQDNIEQTRKRKIIDKSSRKKVKLDPSTDSKRDMQLYHELHINEDKQIKDKISEVLNLLKDKNLIKSRNSNKENTNDTTQYNSDESFDELSGDEKMDFDLAGKENYENNKEDNDKNGDESENENEKLDDEENNIQDVKWKKNIAERARESFLDRQQTNVNIMRLVYDVFEEKKLNQETVKKMEGEEDIGGIFRIMEAKEKQKFEDSELKNQEESIFFSKEYPRNWVEPQNKALLVNQFVTGKWKESEDAEELLKLDNMKDDDEEVYGDFEDLETGEKHESETPKEMDADEMDERKKLLEKKKKLKEQFNAEYDTGDKSFYEDLKLEVERQGELNRTEFESLNDDVRVTLEGFRPGMYVRLEIDTAPCELVTNHDPNYPMIVGGLLPAEENIGYVQTRIKKHRWYSRILKSKDPLILSVGWRRFQTLIIFSKLEDNLRNRMLKYTPEHVACMAHFWGPITPQGTGILAVQNVSMIDSGFRISATGTIIELDKSCNVVKKLKLVGYPHKIYKKTAFIKEMFNSTLEVAKFEGAKIKTVSGIRGQIKKASSKPEGSFRATFEDKIRLSDIVFCRTWYRIDLPKFYNPVTSLLLPVGHKNEWMGMRTTGQLKHDLNIKVTPNPDNLYTDVKRQPKIFRPLTIPKKLQRELPYINKPKIQKGKRKSEADNDKIAVVREPREQNIARLMTMIRTHYAYKQSKLKDATHKRIVAYQKKKNEEEAKKLGRQKEMKKQIFRQLSKMDAKNKKKGL</sequence>
<dbReference type="PANTHER" id="PTHR12858:SF2">
    <property type="entry name" value="RIBOSOME BIOGENESIS PROTEIN BMS1 HOMOLOG"/>
    <property type="match status" value="1"/>
</dbReference>
<protein>
    <submittedName>
        <fullName evidence="14">Ribosome biogenesis protein BMS1 homolog</fullName>
    </submittedName>
</protein>
<feature type="compositionally biased region" description="Basic and acidic residues" evidence="11">
    <location>
        <begin position="528"/>
        <end position="538"/>
    </location>
</feature>
<evidence type="ECO:0000256" key="9">
    <source>
        <dbReference type="ARBA" id="ARBA00049117"/>
    </source>
</evidence>
<evidence type="ECO:0000256" key="6">
    <source>
        <dbReference type="ARBA" id="ARBA00022840"/>
    </source>
</evidence>
<keyword evidence="7" id="KW-0342">GTP-binding</keyword>
<dbReference type="CDD" id="cd01882">
    <property type="entry name" value="BMS1"/>
    <property type="match status" value="1"/>
</dbReference>
<feature type="compositionally biased region" description="Acidic residues" evidence="11">
    <location>
        <begin position="438"/>
        <end position="459"/>
    </location>
</feature>
<feature type="compositionally biased region" description="Basic residues" evidence="11">
    <location>
        <begin position="550"/>
        <end position="563"/>
    </location>
</feature>
<evidence type="ECO:0000256" key="8">
    <source>
        <dbReference type="ARBA" id="ARBA00023242"/>
    </source>
</evidence>
<feature type="compositionally biased region" description="Acidic residues" evidence="11">
    <location>
        <begin position="481"/>
        <end position="527"/>
    </location>
</feature>
<gene>
    <name evidence="14" type="primary">LOC105367517</name>
</gene>
<feature type="domain" description="Bms1-type G" evidence="12">
    <location>
        <begin position="83"/>
        <end position="247"/>
    </location>
</feature>
<dbReference type="InterPro" id="IPR030387">
    <property type="entry name" value="G_Bms1/Tsr1_dom"/>
</dbReference>
<feature type="compositionally biased region" description="Basic and acidic residues" evidence="11">
    <location>
        <begin position="564"/>
        <end position="575"/>
    </location>
</feature>
<dbReference type="SMART" id="SM01362">
    <property type="entry name" value="DUF663"/>
    <property type="match status" value="1"/>
</dbReference>
<dbReference type="InterPro" id="IPR037875">
    <property type="entry name" value="Bms1_N"/>
</dbReference>
<keyword evidence="2" id="KW-0690">Ribosome biogenesis</keyword>
<comment type="similarity">
    <text evidence="10">Belongs to the TRAFAC class translation factor GTPase superfamily. Bms1-like GTPase family. BMS1 subfamily.</text>
</comment>
<dbReference type="InterPro" id="IPR039761">
    <property type="entry name" value="Bms1/Tsr1"/>
</dbReference>
<keyword evidence="8" id="KW-0539">Nucleus</keyword>
<dbReference type="SMART" id="SM00785">
    <property type="entry name" value="AARP2CN"/>
    <property type="match status" value="1"/>
</dbReference>
<dbReference type="PANTHER" id="PTHR12858">
    <property type="entry name" value="RIBOSOME BIOGENESIS PROTEIN"/>
    <property type="match status" value="1"/>
</dbReference>
<comment type="subcellular location">
    <subcellularLocation>
        <location evidence="1">Nucleus</location>
        <location evidence="1">Nucleolus</location>
    </subcellularLocation>
</comment>
<feature type="compositionally biased region" description="Polar residues" evidence="11">
    <location>
        <begin position="460"/>
        <end position="478"/>
    </location>
</feature>
<dbReference type="Pfam" id="PF08142">
    <property type="entry name" value="AARP2CN"/>
    <property type="match status" value="1"/>
</dbReference>
<dbReference type="FunFam" id="3.40.50.300:FF:000105">
    <property type="entry name" value="BMS1 ribosome biogenesis factor"/>
    <property type="match status" value="1"/>
</dbReference>
<feature type="compositionally biased region" description="Basic and acidic residues" evidence="11">
    <location>
        <begin position="16"/>
        <end position="27"/>
    </location>
</feature>
<feature type="compositionally biased region" description="Basic and acidic residues" evidence="11">
    <location>
        <begin position="815"/>
        <end position="831"/>
    </location>
</feature>
<dbReference type="GO" id="GO:0034511">
    <property type="term" value="F:U3 snoRNA binding"/>
    <property type="evidence" value="ECO:0007669"/>
    <property type="project" value="TreeGrafter"/>
</dbReference>
<evidence type="ECO:0000256" key="7">
    <source>
        <dbReference type="ARBA" id="ARBA00023134"/>
    </source>
</evidence>
<accession>A0AAJ6YUF3</accession>
<feature type="compositionally biased region" description="Basic and acidic residues" evidence="11">
    <location>
        <begin position="600"/>
        <end position="616"/>
    </location>
</feature>
<evidence type="ECO:0000256" key="5">
    <source>
        <dbReference type="ARBA" id="ARBA00022801"/>
    </source>
</evidence>
<dbReference type="InterPro" id="IPR027417">
    <property type="entry name" value="P-loop_NTPase"/>
</dbReference>
<dbReference type="Pfam" id="PF04950">
    <property type="entry name" value="RIBIOP_C"/>
    <property type="match status" value="1"/>
</dbReference>